<comment type="caution">
    <text evidence="1">The sequence shown here is derived from an EMBL/GenBank/DDBJ whole genome shotgun (WGS) entry which is preliminary data.</text>
</comment>
<proteinExistence type="predicted"/>
<name>A0A9N7YNX5_PLEPL</name>
<dbReference type="Proteomes" id="UP001153269">
    <property type="component" value="Unassembled WGS sequence"/>
</dbReference>
<dbReference type="AlphaFoldDB" id="A0A9N7YNX5"/>
<accession>A0A9N7YNX5</accession>
<reference evidence="1" key="1">
    <citation type="submission" date="2020-03" db="EMBL/GenBank/DDBJ databases">
        <authorList>
            <person name="Weist P."/>
        </authorList>
    </citation>
    <scope>NUCLEOTIDE SEQUENCE</scope>
</reference>
<gene>
    <name evidence="1" type="ORF">PLEPLA_LOCUS26748</name>
</gene>
<dbReference type="EMBL" id="CADEAL010002223">
    <property type="protein sequence ID" value="CAB1438888.1"/>
    <property type="molecule type" value="Genomic_DNA"/>
</dbReference>
<sequence>MTAPQSTCEPILLEVLVSLETIKQQNKTVLQILQSGNSPGAPLSEPPDVGTLPLPLQSVQDLRCLEQRLSAEPELKKRMVNICDKFSAKLYM</sequence>
<evidence type="ECO:0000313" key="2">
    <source>
        <dbReference type="Proteomes" id="UP001153269"/>
    </source>
</evidence>
<protein>
    <submittedName>
        <fullName evidence="1">Uncharacterized protein</fullName>
    </submittedName>
</protein>
<keyword evidence="2" id="KW-1185">Reference proteome</keyword>
<organism evidence="1 2">
    <name type="scientific">Pleuronectes platessa</name>
    <name type="common">European plaice</name>
    <dbReference type="NCBI Taxonomy" id="8262"/>
    <lineage>
        <taxon>Eukaryota</taxon>
        <taxon>Metazoa</taxon>
        <taxon>Chordata</taxon>
        <taxon>Craniata</taxon>
        <taxon>Vertebrata</taxon>
        <taxon>Euteleostomi</taxon>
        <taxon>Actinopterygii</taxon>
        <taxon>Neopterygii</taxon>
        <taxon>Teleostei</taxon>
        <taxon>Neoteleostei</taxon>
        <taxon>Acanthomorphata</taxon>
        <taxon>Carangaria</taxon>
        <taxon>Pleuronectiformes</taxon>
        <taxon>Pleuronectoidei</taxon>
        <taxon>Pleuronectidae</taxon>
        <taxon>Pleuronectes</taxon>
    </lineage>
</organism>
<evidence type="ECO:0000313" key="1">
    <source>
        <dbReference type="EMBL" id="CAB1438888.1"/>
    </source>
</evidence>